<accession>A0A4C1ZUT7</accession>
<comment type="caution">
    <text evidence="2">The sequence shown here is derived from an EMBL/GenBank/DDBJ whole genome shotgun (WGS) entry which is preliminary data.</text>
</comment>
<organism evidence="2 3">
    <name type="scientific">Eumeta variegata</name>
    <name type="common">Bagworm moth</name>
    <name type="synonym">Eumeta japonica</name>
    <dbReference type="NCBI Taxonomy" id="151549"/>
    <lineage>
        <taxon>Eukaryota</taxon>
        <taxon>Metazoa</taxon>
        <taxon>Ecdysozoa</taxon>
        <taxon>Arthropoda</taxon>
        <taxon>Hexapoda</taxon>
        <taxon>Insecta</taxon>
        <taxon>Pterygota</taxon>
        <taxon>Neoptera</taxon>
        <taxon>Endopterygota</taxon>
        <taxon>Lepidoptera</taxon>
        <taxon>Glossata</taxon>
        <taxon>Ditrysia</taxon>
        <taxon>Tineoidea</taxon>
        <taxon>Psychidae</taxon>
        <taxon>Oiketicinae</taxon>
        <taxon>Eumeta</taxon>
    </lineage>
</organism>
<dbReference type="STRING" id="151549.A0A4C1ZUT7"/>
<name>A0A4C1ZUT7_EUMVA</name>
<reference evidence="2 3" key="1">
    <citation type="journal article" date="2019" name="Commun. Biol.">
        <title>The bagworm genome reveals a unique fibroin gene that provides high tensile strength.</title>
        <authorList>
            <person name="Kono N."/>
            <person name="Nakamura H."/>
            <person name="Ohtoshi R."/>
            <person name="Tomita M."/>
            <person name="Numata K."/>
            <person name="Arakawa K."/>
        </authorList>
    </citation>
    <scope>NUCLEOTIDE SEQUENCE [LARGE SCALE GENOMIC DNA]</scope>
</reference>
<dbReference type="EMBL" id="BGZK01002254">
    <property type="protein sequence ID" value="GBP92256.1"/>
    <property type="molecule type" value="Genomic_DNA"/>
</dbReference>
<evidence type="ECO:0000256" key="1">
    <source>
        <dbReference type="SAM" id="MobiDB-lite"/>
    </source>
</evidence>
<dbReference type="AlphaFoldDB" id="A0A4C1ZUT7"/>
<evidence type="ECO:0000313" key="2">
    <source>
        <dbReference type="EMBL" id="GBP92256.1"/>
    </source>
</evidence>
<keyword evidence="3" id="KW-1185">Reference proteome</keyword>
<gene>
    <name evidence="2" type="ORF">EVAR_68217_1</name>
</gene>
<dbReference type="Proteomes" id="UP000299102">
    <property type="component" value="Unassembled WGS sequence"/>
</dbReference>
<proteinExistence type="predicted"/>
<evidence type="ECO:0000313" key="3">
    <source>
        <dbReference type="Proteomes" id="UP000299102"/>
    </source>
</evidence>
<protein>
    <submittedName>
        <fullName evidence="2">Uncharacterized protein</fullName>
    </submittedName>
</protein>
<sequence length="333" mass="34271">MALVSRVRFEGITRFIRARDPQIAVESRPSCFCDEKPAAIYIRIRVRSCASDRPALNEMALWSRLVVMIAMITVVVASTIDNTLDTDNVGRIVLVAPVLAPPRDARTHHVDRSRQFPILILLTPKGAPVTPEPEPRSVNPVPVYVQKLEDIKKNEEQSSNRQKRSPTHHLFKHISLGGGGYGGGGYGGGGGFGGGGGYGGGYPSKTIVVNVVPGGGGGYGGHNGGGYSGGGGYGGVEEEASGVALAADMEGAADTEGAAAAAEVGMAVTAAVDMEVTAAAVTAVTEDKVVTADTAAEVVAVNAAGAGTAAEVPLPRPRPPLPLTLTLLRMGKI</sequence>
<feature type="compositionally biased region" description="Basic residues" evidence="1">
    <location>
        <begin position="161"/>
        <end position="172"/>
    </location>
</feature>
<feature type="region of interest" description="Disordered" evidence="1">
    <location>
        <begin position="154"/>
        <end position="173"/>
    </location>
</feature>
<dbReference type="OrthoDB" id="7489384at2759"/>